<protein>
    <submittedName>
        <fullName evidence="1">Uncharacterized protein</fullName>
    </submittedName>
</protein>
<comment type="caution">
    <text evidence="1">The sequence shown here is derived from an EMBL/GenBank/DDBJ whole genome shotgun (WGS) entry which is preliminary data.</text>
</comment>
<dbReference type="AlphaFoldDB" id="A0A2A3JU30"/>
<accession>A0A2A3JU30</accession>
<reference evidence="1" key="1">
    <citation type="submission" date="2017-09" db="EMBL/GenBank/DDBJ databases">
        <title>Yangia sp. SAOS 153D whole genome sequencing.</title>
        <authorList>
            <person name="Verma A."/>
            <person name="Krishnamurthi S."/>
        </authorList>
    </citation>
    <scope>NUCLEOTIDE SEQUENCE [LARGE SCALE GENOMIC DNA]</scope>
    <source>
        <strain evidence="1">SAOS 153D</strain>
    </source>
</reference>
<gene>
    <name evidence="1" type="ORF">CLG85_13685</name>
</gene>
<proteinExistence type="predicted"/>
<sequence>MSTASVTWQLTAGDVSVLVTATDDGSGNITFKYELVGGIADLNGFFIDIDNDGGVFRSLGGGNNMNGSDSDGDKLDGFDFAAQIGTVGGNDADTTCGTISYTLAQLGVDNLEDLADAEIGIRATSVGEDREGSLKLADTGEYQPPCEEPSDDFPEWSQNISNLTLIFNQTAGDTKPKSELDGYYTVKIDVPEELGDDPDAYIEDLLSALISHDPNLDSDADLMGIVIKGGLATTQYFAYGDYNSNGTAPDPLPEGIGFSLPGDKGNVEPINNIDTGYVLSLSGDDFLFA</sequence>
<dbReference type="EMBL" id="NTHN01000215">
    <property type="protein sequence ID" value="PBD18628.1"/>
    <property type="molecule type" value="Genomic_DNA"/>
</dbReference>
<organism evidence="1">
    <name type="scientific">Alloyangia mangrovi</name>
    <dbReference type="NCBI Taxonomy" id="1779329"/>
    <lineage>
        <taxon>Bacteria</taxon>
        <taxon>Pseudomonadati</taxon>
        <taxon>Pseudomonadota</taxon>
        <taxon>Alphaproteobacteria</taxon>
        <taxon>Rhodobacterales</taxon>
        <taxon>Roseobacteraceae</taxon>
        <taxon>Alloyangia</taxon>
    </lineage>
</organism>
<dbReference type="OrthoDB" id="7768481at2"/>
<name>A0A2A3JU30_9RHOB</name>
<evidence type="ECO:0000313" key="1">
    <source>
        <dbReference type="EMBL" id="PBD18628.1"/>
    </source>
</evidence>